<dbReference type="OrthoDB" id="2803562at2759"/>
<dbReference type="Proteomes" id="UP000807025">
    <property type="component" value="Unassembled WGS sequence"/>
</dbReference>
<feature type="compositionally biased region" description="Basic and acidic residues" evidence="1">
    <location>
        <begin position="87"/>
        <end position="102"/>
    </location>
</feature>
<reference evidence="3" key="1">
    <citation type="submission" date="2020-11" db="EMBL/GenBank/DDBJ databases">
        <authorList>
            <consortium name="DOE Joint Genome Institute"/>
            <person name="Ahrendt S."/>
            <person name="Riley R."/>
            <person name="Andreopoulos W."/>
            <person name="Labutti K."/>
            <person name="Pangilinan J."/>
            <person name="Ruiz-Duenas F.J."/>
            <person name="Barrasa J.M."/>
            <person name="Sanchez-Garcia M."/>
            <person name="Camarero S."/>
            <person name="Miyauchi S."/>
            <person name="Serrano A."/>
            <person name="Linde D."/>
            <person name="Babiker R."/>
            <person name="Drula E."/>
            <person name="Ayuso-Fernandez I."/>
            <person name="Pacheco R."/>
            <person name="Padilla G."/>
            <person name="Ferreira P."/>
            <person name="Barriuso J."/>
            <person name="Kellner H."/>
            <person name="Castanera R."/>
            <person name="Alfaro M."/>
            <person name="Ramirez L."/>
            <person name="Pisabarro A.G."/>
            <person name="Kuo A."/>
            <person name="Tritt A."/>
            <person name="Lipzen A."/>
            <person name="He G."/>
            <person name="Yan M."/>
            <person name="Ng V."/>
            <person name="Cullen D."/>
            <person name="Martin F."/>
            <person name="Rosso M.-N."/>
            <person name="Henrissat B."/>
            <person name="Hibbett D."/>
            <person name="Martinez A.T."/>
            <person name="Grigoriev I.V."/>
        </authorList>
    </citation>
    <scope>NUCLEOTIDE SEQUENCE</scope>
    <source>
        <strain evidence="3">ATCC 90797</strain>
    </source>
</reference>
<protein>
    <recommendedName>
        <fullName evidence="2">DUF6532 domain-containing protein</fullName>
    </recommendedName>
</protein>
<feature type="compositionally biased region" description="Polar residues" evidence="1">
    <location>
        <begin position="42"/>
        <end position="51"/>
    </location>
</feature>
<feature type="region of interest" description="Disordered" evidence="1">
    <location>
        <begin position="1"/>
        <end position="126"/>
    </location>
</feature>
<keyword evidence="4" id="KW-1185">Reference proteome</keyword>
<evidence type="ECO:0000256" key="1">
    <source>
        <dbReference type="SAM" id="MobiDB-lite"/>
    </source>
</evidence>
<accession>A0A9P6DH80</accession>
<dbReference type="AlphaFoldDB" id="A0A9P6DH80"/>
<evidence type="ECO:0000313" key="3">
    <source>
        <dbReference type="EMBL" id="KAF9497634.1"/>
    </source>
</evidence>
<organism evidence="3 4">
    <name type="scientific">Pleurotus eryngii</name>
    <name type="common">Boletus of the steppes</name>
    <dbReference type="NCBI Taxonomy" id="5323"/>
    <lineage>
        <taxon>Eukaryota</taxon>
        <taxon>Fungi</taxon>
        <taxon>Dikarya</taxon>
        <taxon>Basidiomycota</taxon>
        <taxon>Agaricomycotina</taxon>
        <taxon>Agaricomycetes</taxon>
        <taxon>Agaricomycetidae</taxon>
        <taxon>Agaricales</taxon>
        <taxon>Pleurotineae</taxon>
        <taxon>Pleurotaceae</taxon>
        <taxon>Pleurotus</taxon>
    </lineage>
</organism>
<dbReference type="EMBL" id="MU154542">
    <property type="protein sequence ID" value="KAF9497634.1"/>
    <property type="molecule type" value="Genomic_DNA"/>
</dbReference>
<name>A0A9P6DH80_PLEER</name>
<gene>
    <name evidence="3" type="ORF">BDN71DRAFT_1429333</name>
</gene>
<proteinExistence type="predicted"/>
<dbReference type="InterPro" id="IPR045341">
    <property type="entry name" value="DUF6532"/>
</dbReference>
<feature type="compositionally biased region" description="Polar residues" evidence="1">
    <location>
        <begin position="13"/>
        <end position="27"/>
    </location>
</feature>
<feature type="compositionally biased region" description="Acidic residues" evidence="1">
    <location>
        <begin position="103"/>
        <end position="126"/>
    </location>
</feature>
<feature type="domain" description="DUF6532" evidence="2">
    <location>
        <begin position="351"/>
        <end position="498"/>
    </location>
</feature>
<evidence type="ECO:0000313" key="4">
    <source>
        <dbReference type="Proteomes" id="UP000807025"/>
    </source>
</evidence>
<feature type="region of interest" description="Disordered" evidence="1">
    <location>
        <begin position="142"/>
        <end position="188"/>
    </location>
</feature>
<sequence length="543" mass="60165">MTRKNKHALIPLATSNHPQTRSHNNGLQLGILSTKEVDSDEASQPNLGTKTATKEVQGLRKSQQDGLSSLSVEHASKKVKLLGPAKPWHDADIDDGDNKLNEDGDTGSDVQSDDSQAEDELDDGSDIEVQAYEVNCYSTLPSSSEFDTSRFPKLSQDDDDASDDVFTAPDLPRATTTKSNRKMKPVNHTNSWRVGDLAASAKRGGREHTMLEEGSKATMKQASWERKGANETAIVQPSHWSINDAGDDYRDSIFLPCSDIVLTCLNGGGKRVDMSSQSVVMQGVLHQAILIGWRYLGFGCNNLHADITTDNVMEMVAPFSPNGLADYSYHALVEAATVLGHEGIMDIISNFYKKPLVTLVSHRLGLTRTAIKKSMEQLVHIHCSFASSGIDTLLADHSYIYPQKEGGRFDQGKLFRANIVIPALSAAFFGPDGLGILYPKWFMSSCKDLKHEHEITMPMMAMCMTLVEICLREYQMKTRIKLKGSGYDSIFRTHMARRQKYYHELMHSALQSARTNTIQMDVEVTGEELLSSIDWDQVAVNED</sequence>
<dbReference type="Pfam" id="PF20149">
    <property type="entry name" value="DUF6532"/>
    <property type="match status" value="1"/>
</dbReference>
<feature type="compositionally biased region" description="Polar residues" evidence="1">
    <location>
        <begin position="60"/>
        <end position="71"/>
    </location>
</feature>
<evidence type="ECO:0000259" key="2">
    <source>
        <dbReference type="Pfam" id="PF20149"/>
    </source>
</evidence>
<comment type="caution">
    <text evidence="3">The sequence shown here is derived from an EMBL/GenBank/DDBJ whole genome shotgun (WGS) entry which is preliminary data.</text>
</comment>